<dbReference type="Proteomes" id="UP000050509">
    <property type="component" value="Unassembled WGS sequence"/>
</dbReference>
<dbReference type="EMBL" id="LJCR01002128">
    <property type="protein sequence ID" value="KPV49195.1"/>
    <property type="molecule type" value="Genomic_DNA"/>
</dbReference>
<feature type="domain" description="CobW C-terminal" evidence="1">
    <location>
        <begin position="4"/>
        <end position="81"/>
    </location>
</feature>
<dbReference type="SUPFAM" id="SSF90002">
    <property type="entry name" value="Hypothetical protein YjiA, C-terminal domain"/>
    <property type="match status" value="1"/>
</dbReference>
<feature type="non-terminal residue" evidence="2">
    <location>
        <position position="1"/>
    </location>
</feature>
<name>A0A0P9CU67_9CHLR</name>
<evidence type="ECO:0000313" key="3">
    <source>
        <dbReference type="Proteomes" id="UP000050509"/>
    </source>
</evidence>
<organism evidence="2 3">
    <name type="scientific">Kouleothrix aurantiaca</name>
    <dbReference type="NCBI Taxonomy" id="186479"/>
    <lineage>
        <taxon>Bacteria</taxon>
        <taxon>Bacillati</taxon>
        <taxon>Chloroflexota</taxon>
        <taxon>Chloroflexia</taxon>
        <taxon>Chloroflexales</taxon>
        <taxon>Roseiflexineae</taxon>
        <taxon>Roseiflexaceae</taxon>
        <taxon>Kouleothrix</taxon>
    </lineage>
</organism>
<dbReference type="Pfam" id="PF07683">
    <property type="entry name" value="CobW_C"/>
    <property type="match status" value="1"/>
</dbReference>
<evidence type="ECO:0000259" key="1">
    <source>
        <dbReference type="Pfam" id="PF07683"/>
    </source>
</evidence>
<evidence type="ECO:0000313" key="2">
    <source>
        <dbReference type="EMBL" id="KPV49195.1"/>
    </source>
</evidence>
<dbReference type="AlphaFoldDB" id="A0A0P9CU67"/>
<reference evidence="2 3" key="1">
    <citation type="submission" date="2015-09" db="EMBL/GenBank/DDBJ databases">
        <title>Draft genome sequence of Kouleothrix aurantiaca JCM 19913.</title>
        <authorList>
            <person name="Hemp J."/>
        </authorList>
    </citation>
    <scope>NUCLEOTIDE SEQUENCE [LARGE SCALE GENOMIC DNA]</scope>
    <source>
        <strain evidence="2 3">COM-B</strain>
    </source>
</reference>
<protein>
    <recommendedName>
        <fullName evidence="1">CobW C-terminal domain-containing protein</fullName>
    </recommendedName>
</protein>
<accession>A0A0P9CU67</accession>
<keyword evidence="3" id="KW-1185">Reference proteome</keyword>
<gene>
    <name evidence="2" type="ORF">SE17_33980</name>
</gene>
<dbReference type="InterPro" id="IPR011629">
    <property type="entry name" value="CobW-like_C"/>
</dbReference>
<proteinExistence type="predicted"/>
<sequence>GVYDETALRELLGAAAAGTFGELLRMKGIAQVRRGWVNFDLAGGQPSITAFAARAGEPPRIVAIGANVDAARLQEALAGCRLDVGENVARLAAAV</sequence>
<comment type="caution">
    <text evidence="2">The sequence shown here is derived from an EMBL/GenBank/DDBJ whole genome shotgun (WGS) entry which is preliminary data.</text>
</comment>